<comment type="similarity">
    <text evidence="2">Belongs to the TRAFAC class translation factor GTPase superfamily. Classic translation factor GTPase family. EF-Tu/EF-1A subfamily.</text>
</comment>
<keyword evidence="5" id="KW-0342">GTP-binding</keyword>
<dbReference type="FunFam" id="2.40.30.10:FF:000020">
    <property type="entry name" value="Translation elongation factor EF-1"/>
    <property type="match status" value="1"/>
</dbReference>
<dbReference type="InterPro" id="IPR050100">
    <property type="entry name" value="TRAFAC_GTPase_members"/>
</dbReference>
<feature type="region of interest" description="Disordered" evidence="6">
    <location>
        <begin position="1"/>
        <end position="20"/>
    </location>
</feature>
<dbReference type="EMBL" id="CAJNYT010001310">
    <property type="protein sequence ID" value="CAF3404270.1"/>
    <property type="molecule type" value="Genomic_DNA"/>
</dbReference>
<evidence type="ECO:0000313" key="9">
    <source>
        <dbReference type="Proteomes" id="UP000663872"/>
    </source>
</evidence>
<sequence>MAEPPTNCDQSEEENSSLSSATNKLGALNVNAMEFVPCFGSGFSQAPTITQPVVSTTSLLTSGVIRNTTEDEKKQAEVIQTDKFNIQQQQVKEPTTTVEPIELDDVTDEDRERVIDETTTVSTSITTATTNKTNAASVSVVPKEKKNVVKRDIVRKKEPLNIIFCGHVDAGKSTIGGQLMFLTRQVDKRTLEKYRNEAREKSRESWYLSWALDTNEEERDRGITVEVGRAWFETEKKHFIILDAPGHKCFVPNMIGGAAQSDIAILVISARKGEFETGFERGGQTREHAMLVKTAGVRYLVVLINKMDDPTVNWDQARYDEIRDKLTPYLKKCGFKPGEDTYFMPCSGMTGALLNEHPGEKILPWFKGPTFIEYLDSLPSFYRNIDGPLRMPIVERYREMGVIVMGKIESGCCRTGDRCLLMPNRTRVEVTNIYYEDIETDSCVCGENVRLKLKNVEEEEISSGFILCDIEQEPCGVGRVFDAQVAIIEHKSIICPGYSAVLHIHAAAVEVQLKKLITLIDRKTGERTQEHPRFMKQDEVGIARFELSQAGQAICMETFKHFPQLGRFTLRDEGRTVAIFCFQMLFIRLLVPRIKFYSSFRLKSTDINLVDELNRIKTKDLTKIFNEEQIEVFHQLKRTLGGKFHSLEQFQNEPKLKIDFDQFFDYLLQLKKRNDNQQHRIRIEPRLTSKIVADIESVCSLDYTSSHINWAIVKTTEEKNKFQVKQWNSLEIDLDRKYNFFRTFSQLVDGLSTIPLKDANVLLVEETTYRYSNLKLATYVSQLQQIRAIFNTLLHCHPLFERPVYHISGRDVALHLGLFIGNEQSSAEFFLTNLIFNNTENNKKISLDIDHQLKINYHRTTIGQREPMAQCLLRALTFLQYNNEKKYSSLHSK</sequence>
<organism evidence="8 9">
    <name type="scientific">Rotaria socialis</name>
    <dbReference type="NCBI Taxonomy" id="392032"/>
    <lineage>
        <taxon>Eukaryota</taxon>
        <taxon>Metazoa</taxon>
        <taxon>Spiralia</taxon>
        <taxon>Gnathifera</taxon>
        <taxon>Rotifera</taxon>
        <taxon>Eurotatoria</taxon>
        <taxon>Bdelloidea</taxon>
        <taxon>Philodinida</taxon>
        <taxon>Philodinidae</taxon>
        <taxon>Rotaria</taxon>
    </lineage>
</organism>
<dbReference type="Pfam" id="PF00009">
    <property type="entry name" value="GTP_EFTU"/>
    <property type="match status" value="1"/>
</dbReference>
<proteinExistence type="inferred from homology"/>
<evidence type="ECO:0000256" key="1">
    <source>
        <dbReference type="ARBA" id="ARBA00004496"/>
    </source>
</evidence>
<feature type="domain" description="Tr-type G" evidence="7">
    <location>
        <begin position="157"/>
        <end position="385"/>
    </location>
</feature>
<dbReference type="CDD" id="cd04089">
    <property type="entry name" value="eRF3_II"/>
    <property type="match status" value="1"/>
</dbReference>
<dbReference type="InterPro" id="IPR004161">
    <property type="entry name" value="EFTu-like_2"/>
</dbReference>
<evidence type="ECO:0000256" key="6">
    <source>
        <dbReference type="SAM" id="MobiDB-lite"/>
    </source>
</evidence>
<dbReference type="PROSITE" id="PS51722">
    <property type="entry name" value="G_TR_2"/>
    <property type="match status" value="1"/>
</dbReference>
<evidence type="ECO:0000313" key="8">
    <source>
        <dbReference type="EMBL" id="CAF3404270.1"/>
    </source>
</evidence>
<name>A0A818AD51_9BILA</name>
<dbReference type="CDD" id="cd01883">
    <property type="entry name" value="EF1_alpha"/>
    <property type="match status" value="1"/>
</dbReference>
<dbReference type="Gene3D" id="3.40.50.300">
    <property type="entry name" value="P-loop containing nucleotide triphosphate hydrolases"/>
    <property type="match status" value="1"/>
</dbReference>
<dbReference type="InterPro" id="IPR009001">
    <property type="entry name" value="Transl_elong_EF1A/Init_IF2_C"/>
</dbReference>
<dbReference type="InterPro" id="IPR054696">
    <property type="entry name" value="GTP-eEF1A_C"/>
</dbReference>
<dbReference type="InterPro" id="IPR031157">
    <property type="entry name" value="G_TR_CS"/>
</dbReference>
<dbReference type="InterPro" id="IPR009000">
    <property type="entry name" value="Transl_B-barrel_sf"/>
</dbReference>
<dbReference type="FunFam" id="3.40.50.300:FF:001202">
    <property type="entry name" value="Translation elongation factor EF-1 subunit alpha"/>
    <property type="match status" value="1"/>
</dbReference>
<dbReference type="GO" id="GO:0003924">
    <property type="term" value="F:GTPase activity"/>
    <property type="evidence" value="ECO:0007669"/>
    <property type="project" value="InterPro"/>
</dbReference>
<evidence type="ECO:0000256" key="2">
    <source>
        <dbReference type="ARBA" id="ARBA00007249"/>
    </source>
</evidence>
<dbReference type="Pfam" id="PF22594">
    <property type="entry name" value="GTP-eEF1A_C"/>
    <property type="match status" value="1"/>
</dbReference>
<dbReference type="PROSITE" id="PS00301">
    <property type="entry name" value="G_TR_1"/>
    <property type="match status" value="1"/>
</dbReference>
<keyword evidence="3" id="KW-0963">Cytoplasm</keyword>
<gene>
    <name evidence="8" type="ORF">GRG538_LOCUS10300</name>
</gene>
<dbReference type="SUPFAM" id="SSF50447">
    <property type="entry name" value="Translation proteins"/>
    <property type="match status" value="1"/>
</dbReference>
<keyword evidence="4" id="KW-0547">Nucleotide-binding</keyword>
<reference evidence="8" key="1">
    <citation type="submission" date="2021-02" db="EMBL/GenBank/DDBJ databases">
        <authorList>
            <person name="Nowell W R."/>
        </authorList>
    </citation>
    <scope>NUCLEOTIDE SEQUENCE</scope>
</reference>
<comment type="subcellular location">
    <subcellularLocation>
        <location evidence="1">Cytoplasm</location>
    </subcellularLocation>
</comment>
<comment type="caution">
    <text evidence="8">The sequence shown here is derived from an EMBL/GenBank/DDBJ whole genome shotgun (WGS) entry which is preliminary data.</text>
</comment>
<accession>A0A818AD51</accession>
<dbReference type="AlphaFoldDB" id="A0A818AD51"/>
<evidence type="ECO:0000256" key="3">
    <source>
        <dbReference type="ARBA" id="ARBA00022490"/>
    </source>
</evidence>
<dbReference type="PRINTS" id="PR00315">
    <property type="entry name" value="ELONGATNFCT"/>
</dbReference>
<dbReference type="SUPFAM" id="SSF50465">
    <property type="entry name" value="EF-Tu/eEF-1alpha/eIF2-gamma C-terminal domain"/>
    <property type="match status" value="1"/>
</dbReference>
<dbReference type="Proteomes" id="UP000663872">
    <property type="component" value="Unassembled WGS sequence"/>
</dbReference>
<dbReference type="Pfam" id="PF03144">
    <property type="entry name" value="GTP_EFTU_D2"/>
    <property type="match status" value="1"/>
</dbReference>
<dbReference type="PANTHER" id="PTHR23115">
    <property type="entry name" value="TRANSLATION FACTOR"/>
    <property type="match status" value="1"/>
</dbReference>
<dbReference type="InterPro" id="IPR027417">
    <property type="entry name" value="P-loop_NTPase"/>
</dbReference>
<dbReference type="InterPro" id="IPR000795">
    <property type="entry name" value="T_Tr_GTP-bd_dom"/>
</dbReference>
<dbReference type="Gene3D" id="2.40.30.10">
    <property type="entry name" value="Translation factors"/>
    <property type="match status" value="2"/>
</dbReference>
<evidence type="ECO:0000259" key="7">
    <source>
        <dbReference type="PROSITE" id="PS51722"/>
    </source>
</evidence>
<dbReference type="GO" id="GO:0005525">
    <property type="term" value="F:GTP binding"/>
    <property type="evidence" value="ECO:0007669"/>
    <property type="project" value="UniProtKB-KW"/>
</dbReference>
<dbReference type="SUPFAM" id="SSF52540">
    <property type="entry name" value="P-loop containing nucleoside triphosphate hydrolases"/>
    <property type="match status" value="1"/>
</dbReference>
<dbReference type="CDD" id="cd03704">
    <property type="entry name" value="eRF3_C_III"/>
    <property type="match status" value="1"/>
</dbReference>
<protein>
    <recommendedName>
        <fullName evidence="7">Tr-type G domain-containing protein</fullName>
    </recommendedName>
</protein>
<dbReference type="GO" id="GO:0005737">
    <property type="term" value="C:cytoplasm"/>
    <property type="evidence" value="ECO:0007669"/>
    <property type="project" value="UniProtKB-SubCell"/>
</dbReference>
<evidence type="ECO:0000256" key="4">
    <source>
        <dbReference type="ARBA" id="ARBA00022741"/>
    </source>
</evidence>
<evidence type="ECO:0000256" key="5">
    <source>
        <dbReference type="ARBA" id="ARBA00023134"/>
    </source>
</evidence>